<accession>A0A9D1ZM93</accession>
<dbReference type="EMBL" id="DXCM01000033">
    <property type="protein sequence ID" value="HIY92345.1"/>
    <property type="molecule type" value="Genomic_DNA"/>
</dbReference>
<evidence type="ECO:0000313" key="2">
    <source>
        <dbReference type="EMBL" id="HIY92345.1"/>
    </source>
</evidence>
<protein>
    <submittedName>
        <fullName evidence="2">Uncharacterized protein</fullName>
    </submittedName>
</protein>
<reference evidence="2" key="2">
    <citation type="submission" date="2021-04" db="EMBL/GenBank/DDBJ databases">
        <authorList>
            <person name="Gilroy R."/>
        </authorList>
    </citation>
    <scope>NUCLEOTIDE SEQUENCE</scope>
    <source>
        <strain evidence="2">3204</strain>
    </source>
</reference>
<evidence type="ECO:0000256" key="1">
    <source>
        <dbReference type="SAM" id="MobiDB-lite"/>
    </source>
</evidence>
<dbReference type="Proteomes" id="UP000824013">
    <property type="component" value="Unassembled WGS sequence"/>
</dbReference>
<dbReference type="AlphaFoldDB" id="A0A9D1ZM93"/>
<organism evidence="2 3">
    <name type="scientific">Candidatus Companilactobacillus pullicola</name>
    <dbReference type="NCBI Taxonomy" id="2838523"/>
    <lineage>
        <taxon>Bacteria</taxon>
        <taxon>Bacillati</taxon>
        <taxon>Bacillota</taxon>
        <taxon>Bacilli</taxon>
        <taxon>Lactobacillales</taxon>
        <taxon>Lactobacillaceae</taxon>
        <taxon>Companilactobacillus</taxon>
    </lineage>
</organism>
<comment type="caution">
    <text evidence="2">The sequence shown here is derived from an EMBL/GenBank/DDBJ whole genome shotgun (WGS) entry which is preliminary data.</text>
</comment>
<evidence type="ECO:0000313" key="3">
    <source>
        <dbReference type="Proteomes" id="UP000824013"/>
    </source>
</evidence>
<feature type="region of interest" description="Disordered" evidence="1">
    <location>
        <begin position="49"/>
        <end position="71"/>
    </location>
</feature>
<reference evidence="2" key="1">
    <citation type="journal article" date="2021" name="PeerJ">
        <title>Extensive microbial diversity within the chicken gut microbiome revealed by metagenomics and culture.</title>
        <authorList>
            <person name="Gilroy R."/>
            <person name="Ravi A."/>
            <person name="Getino M."/>
            <person name="Pursley I."/>
            <person name="Horton D.L."/>
            <person name="Alikhan N.F."/>
            <person name="Baker D."/>
            <person name="Gharbi K."/>
            <person name="Hall N."/>
            <person name="Watson M."/>
            <person name="Adriaenssens E.M."/>
            <person name="Foster-Nyarko E."/>
            <person name="Jarju S."/>
            <person name="Secka A."/>
            <person name="Antonio M."/>
            <person name="Oren A."/>
            <person name="Chaudhuri R.R."/>
            <person name="La Ragione R."/>
            <person name="Hildebrand F."/>
            <person name="Pallen M.J."/>
        </authorList>
    </citation>
    <scope>NUCLEOTIDE SEQUENCE</scope>
    <source>
        <strain evidence="2">3204</strain>
    </source>
</reference>
<name>A0A9D1ZM93_9LACO</name>
<sequence>MAENALTKVARIAAGSAMGATYKDKDGKQQVIKPTGDANYLDLSGVITNSGSSSDGGGTNPDNPSAGADYYAGSLADGEITERNLEWSGTDDPTKDLTVTFNDDPGTKIFGQYDGITILGHIQKIALDKGVVGDTSEVDLNYDSKNTKKDGYYTTTAPYPIYIKTESLPAGQTANVPINGVGEGLDNSNEKSPELNLTFNSDKTLTINHVMGYSNDGDSAGATGFNYYFVVDTLATFSTQGAVAQLPPSVNLFSGLTSGDVMTVGPSSFYENVMDGLEVTFDDYATISSNEKVAISSLKIDKTFKIPKEKLIIGNIINFPMNYLDYADLSSSSPVKSAITGKYLNNKITVLETDDGSSYYNDPHTYYAIDAGVFNVKVSKGKINVMCTKLLGEPSGIWLKYTAKLKVNKVTTYKN</sequence>
<gene>
    <name evidence="2" type="ORF">H9820_05300</name>
</gene>
<proteinExistence type="predicted"/>